<dbReference type="EMBL" id="UINC01018930">
    <property type="protein sequence ID" value="SVA79872.1"/>
    <property type="molecule type" value="Genomic_DNA"/>
</dbReference>
<dbReference type="InterPro" id="IPR039421">
    <property type="entry name" value="Type_1_exporter"/>
</dbReference>
<dbReference type="GO" id="GO:0034040">
    <property type="term" value="F:ATPase-coupled lipid transmembrane transporter activity"/>
    <property type="evidence" value="ECO:0007669"/>
    <property type="project" value="TreeGrafter"/>
</dbReference>
<dbReference type="InterPro" id="IPR036640">
    <property type="entry name" value="ABC1_TM_sf"/>
</dbReference>
<dbReference type="CDD" id="cd18552">
    <property type="entry name" value="ABC_6TM_MsbA_like"/>
    <property type="match status" value="1"/>
</dbReference>
<dbReference type="Pfam" id="PF00664">
    <property type="entry name" value="ABC_membrane"/>
    <property type="match status" value="1"/>
</dbReference>
<feature type="non-terminal residue" evidence="12">
    <location>
        <position position="1"/>
    </location>
</feature>
<keyword evidence="6" id="KW-0067">ATP-binding</keyword>
<evidence type="ECO:0000259" key="11">
    <source>
        <dbReference type="PROSITE" id="PS50929"/>
    </source>
</evidence>
<evidence type="ECO:0000256" key="2">
    <source>
        <dbReference type="ARBA" id="ARBA00022448"/>
    </source>
</evidence>
<sequence length="615" mass="67848">VSKIISLYRFCWPYLKKYRGRLALGIFLSLLFGIFNASFVWGSKTLFSRMEPRADQNASALIVPSDSMDGDALRALDKFVDPLLPRKGQALTWTTALGGLLFMPLLVGLRGLMSFLGGYCMAWSSMYAIRDLRLELHAKMQLLSMDYFQRKEIGQHTVMLNRGMDSLQRCMEYGCGEAIKGPFAILAITVVLFVMDWQLALFGLVFVPITIIPISILGRRIKKLAQKTYDQSSDQDSLLVQVYTNMGTVKAFCLEQLQMKRFTEIYQKLARLAIKQVQTKLVVNPSVEVIGVFGLGLVILFVIFSDKSVPDLVAFLTGGLLIYQPIKKLGYLNVFVQEAMVGVERIQAVQNAVVTVQESDQPQTLAAYGESVRFENVTFSYGDELVLREAEIEVLKGMKLGVAGESGAGKSTLVSLLLRFYDPTEGRITIDGADIREVSFASLRGQIALVSQEVVIFDQTVAENIACGKLNATREEITAAARSANAHGFIEALPEGYDTRLGEQGTRLSGGQRQRIAIARAFVRQAPILILDEATAALDSKAEAEVQSAIDRLEEGRTVICVAHRLSTLSGMDKIIVLEAGRVKEKGTYNELLERGGAFAAMARKQGINTEAVKE</sequence>
<accession>A0A381YTC3</accession>
<keyword evidence="4 9" id="KW-0812">Transmembrane</keyword>
<dbReference type="PROSITE" id="PS50893">
    <property type="entry name" value="ABC_TRANSPORTER_2"/>
    <property type="match status" value="1"/>
</dbReference>
<feature type="transmembrane region" description="Helical" evidence="9">
    <location>
        <begin position="90"/>
        <end position="109"/>
    </location>
</feature>
<dbReference type="InterPro" id="IPR017871">
    <property type="entry name" value="ABC_transporter-like_CS"/>
</dbReference>
<feature type="transmembrane region" description="Helical" evidence="9">
    <location>
        <begin position="178"/>
        <end position="195"/>
    </location>
</feature>
<evidence type="ECO:0000256" key="1">
    <source>
        <dbReference type="ARBA" id="ARBA00004651"/>
    </source>
</evidence>
<dbReference type="PANTHER" id="PTHR24221:SF654">
    <property type="entry name" value="ATP-BINDING CASSETTE SUB-FAMILY B MEMBER 6"/>
    <property type="match status" value="1"/>
</dbReference>
<feature type="domain" description="ABC transmembrane type-1" evidence="11">
    <location>
        <begin position="23"/>
        <end position="338"/>
    </location>
</feature>
<evidence type="ECO:0000256" key="9">
    <source>
        <dbReference type="SAM" id="Phobius"/>
    </source>
</evidence>
<name>A0A381YTC3_9ZZZZ</name>
<gene>
    <name evidence="12" type="ORF">METZ01_LOCUS132726</name>
</gene>
<keyword evidence="2" id="KW-0813">Transport</keyword>
<evidence type="ECO:0000256" key="5">
    <source>
        <dbReference type="ARBA" id="ARBA00022741"/>
    </source>
</evidence>
<comment type="subcellular location">
    <subcellularLocation>
        <location evidence="1">Cell membrane</location>
        <topology evidence="1">Multi-pass membrane protein</topology>
    </subcellularLocation>
</comment>
<keyword evidence="5" id="KW-0547">Nucleotide-binding</keyword>
<evidence type="ECO:0000256" key="7">
    <source>
        <dbReference type="ARBA" id="ARBA00022989"/>
    </source>
</evidence>
<dbReference type="PROSITE" id="PS50929">
    <property type="entry name" value="ABC_TM1F"/>
    <property type="match status" value="1"/>
</dbReference>
<dbReference type="InterPro" id="IPR011527">
    <property type="entry name" value="ABC1_TM_dom"/>
</dbReference>
<dbReference type="InterPro" id="IPR027417">
    <property type="entry name" value="P-loop_NTPase"/>
</dbReference>
<organism evidence="12">
    <name type="scientific">marine metagenome</name>
    <dbReference type="NCBI Taxonomy" id="408172"/>
    <lineage>
        <taxon>unclassified sequences</taxon>
        <taxon>metagenomes</taxon>
        <taxon>ecological metagenomes</taxon>
    </lineage>
</organism>
<feature type="transmembrane region" description="Helical" evidence="9">
    <location>
        <begin position="201"/>
        <end position="218"/>
    </location>
</feature>
<dbReference type="AlphaFoldDB" id="A0A381YTC3"/>
<evidence type="ECO:0000256" key="3">
    <source>
        <dbReference type="ARBA" id="ARBA00022475"/>
    </source>
</evidence>
<evidence type="ECO:0000256" key="4">
    <source>
        <dbReference type="ARBA" id="ARBA00022692"/>
    </source>
</evidence>
<reference evidence="12" key="1">
    <citation type="submission" date="2018-05" db="EMBL/GenBank/DDBJ databases">
        <authorList>
            <person name="Lanie J.A."/>
            <person name="Ng W.-L."/>
            <person name="Kazmierczak K.M."/>
            <person name="Andrzejewski T.M."/>
            <person name="Davidsen T.M."/>
            <person name="Wayne K.J."/>
            <person name="Tettelin H."/>
            <person name="Glass J.I."/>
            <person name="Rusch D."/>
            <person name="Podicherti R."/>
            <person name="Tsui H.-C.T."/>
            <person name="Winkler M.E."/>
        </authorList>
    </citation>
    <scope>NUCLEOTIDE SEQUENCE</scope>
</reference>
<dbReference type="Gene3D" id="3.40.50.300">
    <property type="entry name" value="P-loop containing nucleotide triphosphate hydrolases"/>
    <property type="match status" value="1"/>
</dbReference>
<evidence type="ECO:0000259" key="10">
    <source>
        <dbReference type="PROSITE" id="PS50893"/>
    </source>
</evidence>
<keyword evidence="8 9" id="KW-0472">Membrane</keyword>
<feature type="domain" description="ABC transporter" evidence="10">
    <location>
        <begin position="372"/>
        <end position="605"/>
    </location>
</feature>
<dbReference type="Pfam" id="PF00005">
    <property type="entry name" value="ABC_tran"/>
    <property type="match status" value="1"/>
</dbReference>
<proteinExistence type="predicted"/>
<evidence type="ECO:0000256" key="8">
    <source>
        <dbReference type="ARBA" id="ARBA00023136"/>
    </source>
</evidence>
<feature type="transmembrane region" description="Helical" evidence="9">
    <location>
        <begin position="281"/>
        <end position="304"/>
    </location>
</feature>
<dbReference type="PANTHER" id="PTHR24221">
    <property type="entry name" value="ATP-BINDING CASSETTE SUB-FAMILY B"/>
    <property type="match status" value="1"/>
</dbReference>
<dbReference type="GO" id="GO:0016887">
    <property type="term" value="F:ATP hydrolysis activity"/>
    <property type="evidence" value="ECO:0007669"/>
    <property type="project" value="InterPro"/>
</dbReference>
<evidence type="ECO:0008006" key="13">
    <source>
        <dbReference type="Google" id="ProtNLM"/>
    </source>
</evidence>
<keyword evidence="3" id="KW-1003">Cell membrane</keyword>
<keyword evidence="7 9" id="KW-1133">Transmembrane helix</keyword>
<dbReference type="PROSITE" id="PS00211">
    <property type="entry name" value="ABC_TRANSPORTER_1"/>
    <property type="match status" value="1"/>
</dbReference>
<dbReference type="FunFam" id="3.40.50.300:FF:000221">
    <property type="entry name" value="Multidrug ABC transporter ATP-binding protein"/>
    <property type="match status" value="1"/>
</dbReference>
<dbReference type="GO" id="GO:0005524">
    <property type="term" value="F:ATP binding"/>
    <property type="evidence" value="ECO:0007669"/>
    <property type="project" value="UniProtKB-KW"/>
</dbReference>
<evidence type="ECO:0000256" key="6">
    <source>
        <dbReference type="ARBA" id="ARBA00022840"/>
    </source>
</evidence>
<dbReference type="GO" id="GO:0140359">
    <property type="term" value="F:ABC-type transporter activity"/>
    <property type="evidence" value="ECO:0007669"/>
    <property type="project" value="InterPro"/>
</dbReference>
<dbReference type="SUPFAM" id="SSF52540">
    <property type="entry name" value="P-loop containing nucleoside triphosphate hydrolases"/>
    <property type="match status" value="1"/>
</dbReference>
<dbReference type="SMART" id="SM00382">
    <property type="entry name" value="AAA"/>
    <property type="match status" value="1"/>
</dbReference>
<dbReference type="Gene3D" id="1.20.1560.10">
    <property type="entry name" value="ABC transporter type 1, transmembrane domain"/>
    <property type="match status" value="1"/>
</dbReference>
<dbReference type="SUPFAM" id="SSF90123">
    <property type="entry name" value="ABC transporter transmembrane region"/>
    <property type="match status" value="1"/>
</dbReference>
<feature type="transmembrane region" description="Helical" evidence="9">
    <location>
        <begin position="21"/>
        <end position="41"/>
    </location>
</feature>
<evidence type="ECO:0000313" key="12">
    <source>
        <dbReference type="EMBL" id="SVA79872.1"/>
    </source>
</evidence>
<dbReference type="InterPro" id="IPR003439">
    <property type="entry name" value="ABC_transporter-like_ATP-bd"/>
</dbReference>
<dbReference type="GO" id="GO:0005886">
    <property type="term" value="C:plasma membrane"/>
    <property type="evidence" value="ECO:0007669"/>
    <property type="project" value="UniProtKB-SubCell"/>
</dbReference>
<dbReference type="InterPro" id="IPR003593">
    <property type="entry name" value="AAA+_ATPase"/>
</dbReference>
<protein>
    <recommendedName>
        <fullName evidence="13">ABC transporter ATP-binding protein</fullName>
    </recommendedName>
</protein>